<feature type="transmembrane region" description="Helical" evidence="6">
    <location>
        <begin position="247"/>
        <end position="269"/>
    </location>
</feature>
<feature type="transmembrane region" description="Helical" evidence="6">
    <location>
        <begin position="39"/>
        <end position="58"/>
    </location>
</feature>
<evidence type="ECO:0000256" key="2">
    <source>
        <dbReference type="ARBA" id="ARBA00022475"/>
    </source>
</evidence>
<dbReference type="GO" id="GO:0005886">
    <property type="term" value="C:plasma membrane"/>
    <property type="evidence" value="ECO:0007669"/>
    <property type="project" value="UniProtKB-SubCell"/>
</dbReference>
<accession>A0A380V9K5</accession>
<sequence length="307" mass="34083">MKQQQPILGFLFALITAIAWGTLPIALQKVVAVMDTQTIVWFRFLVASVALFLLLAISKKLPGFSQFNRYYMGLILFGILGLAGNFLLFNSSLRFIEPSVTQIFIHFSSFAMLICGVLLFKEKFGIHQKIGLGILIIGLALFFNDRLGSLFSSGEYTIGIILGIAAALVWVAYGLAQKLLSRQFTASQILLIIYLGCFLVFSPFTHPLQVEKLDIFTTICFIYCCINTLIGYGAYAEALNRWEVAKVSMIVTLVPLFTIVFSHLLHGIFPQYFSAPSLNNLSYIGACIVVFGAMLSAIGHKLIKNYK</sequence>
<dbReference type="Gene3D" id="1.10.3730.20">
    <property type="match status" value="1"/>
</dbReference>
<comment type="subcellular location">
    <subcellularLocation>
        <location evidence="1">Cell membrane</location>
        <topology evidence="1">Multi-pass membrane protein</topology>
    </subcellularLocation>
</comment>
<feature type="domain" description="EamA" evidence="7">
    <location>
        <begin position="158"/>
        <end position="295"/>
    </location>
</feature>
<feature type="transmembrane region" description="Helical" evidence="6">
    <location>
        <begin position="188"/>
        <end position="209"/>
    </location>
</feature>
<feature type="transmembrane region" description="Helical" evidence="6">
    <location>
        <begin position="281"/>
        <end position="303"/>
    </location>
</feature>
<evidence type="ECO:0000256" key="1">
    <source>
        <dbReference type="ARBA" id="ARBA00004651"/>
    </source>
</evidence>
<dbReference type="PANTHER" id="PTHR32322:SF18">
    <property type="entry name" value="S-ADENOSYLMETHIONINE_S-ADENOSYLHOMOCYSTEINE TRANSPORTER"/>
    <property type="match status" value="1"/>
</dbReference>
<organism evidence="8 9">
    <name type="scientific">Actinobacillus seminis</name>
    <dbReference type="NCBI Taxonomy" id="722"/>
    <lineage>
        <taxon>Bacteria</taxon>
        <taxon>Pseudomonadati</taxon>
        <taxon>Pseudomonadota</taxon>
        <taxon>Gammaproteobacteria</taxon>
        <taxon>Pasteurellales</taxon>
        <taxon>Pasteurellaceae</taxon>
        <taxon>Actinobacillus</taxon>
    </lineage>
</organism>
<feature type="transmembrane region" description="Helical" evidence="6">
    <location>
        <begin position="215"/>
        <end position="235"/>
    </location>
</feature>
<keyword evidence="5 6" id="KW-0472">Membrane</keyword>
<dbReference type="Proteomes" id="UP000254507">
    <property type="component" value="Unassembled WGS sequence"/>
</dbReference>
<keyword evidence="3 6" id="KW-0812">Transmembrane</keyword>
<dbReference type="OrthoDB" id="8479066at2"/>
<name>A0A380V9K5_9PAST</name>
<dbReference type="InterPro" id="IPR000620">
    <property type="entry name" value="EamA_dom"/>
</dbReference>
<dbReference type="SUPFAM" id="SSF103481">
    <property type="entry name" value="Multidrug resistance efflux transporter EmrE"/>
    <property type="match status" value="1"/>
</dbReference>
<feature type="transmembrane region" description="Helical" evidence="6">
    <location>
        <begin position="70"/>
        <end position="88"/>
    </location>
</feature>
<dbReference type="AlphaFoldDB" id="A0A380V9K5"/>
<gene>
    <name evidence="8" type="primary">yhbE_2</name>
    <name evidence="8" type="ORF">NCTC10851_00192</name>
</gene>
<feature type="transmembrane region" description="Helical" evidence="6">
    <location>
        <begin position="7"/>
        <end position="27"/>
    </location>
</feature>
<dbReference type="Pfam" id="PF00892">
    <property type="entry name" value="EamA"/>
    <property type="match status" value="2"/>
</dbReference>
<reference evidence="8 9" key="1">
    <citation type="submission" date="2018-06" db="EMBL/GenBank/DDBJ databases">
        <authorList>
            <consortium name="Pathogen Informatics"/>
            <person name="Doyle S."/>
        </authorList>
    </citation>
    <scope>NUCLEOTIDE SEQUENCE [LARGE SCALE GENOMIC DNA]</scope>
    <source>
        <strain evidence="8 9">NCTC10851</strain>
    </source>
</reference>
<dbReference type="InterPro" id="IPR050638">
    <property type="entry name" value="AA-Vitamin_Transporters"/>
</dbReference>
<dbReference type="PANTHER" id="PTHR32322">
    <property type="entry name" value="INNER MEMBRANE TRANSPORTER"/>
    <property type="match status" value="1"/>
</dbReference>
<protein>
    <submittedName>
        <fullName evidence="8">Putative transport protein</fullName>
    </submittedName>
</protein>
<evidence type="ECO:0000259" key="7">
    <source>
        <dbReference type="Pfam" id="PF00892"/>
    </source>
</evidence>
<keyword evidence="4 6" id="KW-1133">Transmembrane helix</keyword>
<dbReference type="RefSeq" id="WP_115609948.1">
    <property type="nucleotide sequence ID" value="NZ_UFSB01000001.1"/>
</dbReference>
<feature type="transmembrane region" description="Helical" evidence="6">
    <location>
        <begin position="126"/>
        <end position="144"/>
    </location>
</feature>
<evidence type="ECO:0000313" key="8">
    <source>
        <dbReference type="EMBL" id="SUU34180.1"/>
    </source>
</evidence>
<evidence type="ECO:0000313" key="9">
    <source>
        <dbReference type="Proteomes" id="UP000254507"/>
    </source>
</evidence>
<evidence type="ECO:0000256" key="3">
    <source>
        <dbReference type="ARBA" id="ARBA00022692"/>
    </source>
</evidence>
<proteinExistence type="predicted"/>
<evidence type="ECO:0000256" key="5">
    <source>
        <dbReference type="ARBA" id="ARBA00023136"/>
    </source>
</evidence>
<keyword evidence="2" id="KW-1003">Cell membrane</keyword>
<dbReference type="InterPro" id="IPR037185">
    <property type="entry name" value="EmrE-like"/>
</dbReference>
<feature type="transmembrane region" description="Helical" evidence="6">
    <location>
        <begin position="100"/>
        <end position="119"/>
    </location>
</feature>
<feature type="transmembrane region" description="Helical" evidence="6">
    <location>
        <begin position="156"/>
        <end position="176"/>
    </location>
</feature>
<evidence type="ECO:0000256" key="6">
    <source>
        <dbReference type="SAM" id="Phobius"/>
    </source>
</evidence>
<feature type="domain" description="EamA" evidence="7">
    <location>
        <begin position="8"/>
        <end position="143"/>
    </location>
</feature>
<evidence type="ECO:0000256" key="4">
    <source>
        <dbReference type="ARBA" id="ARBA00022989"/>
    </source>
</evidence>
<dbReference type="EMBL" id="UFSB01000001">
    <property type="protein sequence ID" value="SUU34180.1"/>
    <property type="molecule type" value="Genomic_DNA"/>
</dbReference>